<evidence type="ECO:0000313" key="1">
    <source>
        <dbReference type="EMBL" id="JAD58597.1"/>
    </source>
</evidence>
<proteinExistence type="predicted"/>
<reference evidence="1" key="1">
    <citation type="submission" date="2014-09" db="EMBL/GenBank/DDBJ databases">
        <authorList>
            <person name="Magalhaes I.L.F."/>
            <person name="Oliveira U."/>
            <person name="Santos F.R."/>
            <person name="Vidigal T.H.D.A."/>
            <person name="Brescovit A.D."/>
            <person name="Santos A.J."/>
        </authorList>
    </citation>
    <scope>NUCLEOTIDE SEQUENCE</scope>
    <source>
        <tissue evidence="1">Shoot tissue taken approximately 20 cm above the soil surface</tissue>
    </source>
</reference>
<protein>
    <submittedName>
        <fullName evidence="1">Uncharacterized protein</fullName>
    </submittedName>
</protein>
<dbReference type="AlphaFoldDB" id="A0A0A9BH66"/>
<organism evidence="1">
    <name type="scientific">Arundo donax</name>
    <name type="common">Giant reed</name>
    <name type="synonym">Donax arundinaceus</name>
    <dbReference type="NCBI Taxonomy" id="35708"/>
    <lineage>
        <taxon>Eukaryota</taxon>
        <taxon>Viridiplantae</taxon>
        <taxon>Streptophyta</taxon>
        <taxon>Embryophyta</taxon>
        <taxon>Tracheophyta</taxon>
        <taxon>Spermatophyta</taxon>
        <taxon>Magnoliopsida</taxon>
        <taxon>Liliopsida</taxon>
        <taxon>Poales</taxon>
        <taxon>Poaceae</taxon>
        <taxon>PACMAD clade</taxon>
        <taxon>Arundinoideae</taxon>
        <taxon>Arundineae</taxon>
        <taxon>Arundo</taxon>
    </lineage>
</organism>
<name>A0A0A9BH66_ARUDO</name>
<dbReference type="EMBL" id="GBRH01239298">
    <property type="protein sequence ID" value="JAD58597.1"/>
    <property type="molecule type" value="Transcribed_RNA"/>
</dbReference>
<reference evidence="1" key="2">
    <citation type="journal article" date="2015" name="Data Brief">
        <title>Shoot transcriptome of the giant reed, Arundo donax.</title>
        <authorList>
            <person name="Barrero R.A."/>
            <person name="Guerrero F.D."/>
            <person name="Moolhuijzen P."/>
            <person name="Goolsby J.A."/>
            <person name="Tidwell J."/>
            <person name="Bellgard S.E."/>
            <person name="Bellgard M.I."/>
        </authorList>
    </citation>
    <scope>NUCLEOTIDE SEQUENCE</scope>
    <source>
        <tissue evidence="1">Shoot tissue taken approximately 20 cm above the soil surface</tissue>
    </source>
</reference>
<sequence>MIQHHIALVELTFHKPNLSTQCACEVDKLTATSSKQ</sequence>
<accession>A0A0A9BH66</accession>